<evidence type="ECO:0000256" key="1">
    <source>
        <dbReference type="SAM" id="MobiDB-lite"/>
    </source>
</evidence>
<dbReference type="EMBL" id="KE345656">
    <property type="protein sequence ID" value="EXC10895.1"/>
    <property type="molecule type" value="Genomic_DNA"/>
</dbReference>
<reference evidence="3" key="2">
    <citation type="submission" date="2013-06" db="EMBL/GenBank/DDBJ databases">
        <title>Draft Genome Sequence of a Mulberry Tree, Morus notabilis C.K. Schn.</title>
        <authorList>
            <person name="He N."/>
            <person name="Zhao S."/>
        </authorList>
    </citation>
    <scope>NUCLEOTIDE SEQUENCE</scope>
</reference>
<dbReference type="AlphaFoldDB" id="W9SDK7"/>
<evidence type="ECO:0000313" key="3">
    <source>
        <dbReference type="EMBL" id="EXC36416.1"/>
    </source>
</evidence>
<feature type="region of interest" description="Disordered" evidence="1">
    <location>
        <begin position="46"/>
        <end position="118"/>
    </location>
</feature>
<feature type="compositionally biased region" description="Polar residues" evidence="1">
    <location>
        <begin position="107"/>
        <end position="118"/>
    </location>
</feature>
<accession>W9SDK7</accession>
<evidence type="ECO:0000313" key="2">
    <source>
        <dbReference type="EMBL" id="EXC10895.1"/>
    </source>
</evidence>
<keyword evidence="4" id="KW-1185">Reference proteome</keyword>
<sequence>MKPQHLTMSTCPLKLINGPTLAVPMARPEVLLATCNWQHELNHSHGWIPQHRQNADGGQNRPNCGRSEHHPTNLSHHNLTQPDLRPGRQQRKSLSQLRARSPIPTKLHSTSGTYLGTT</sequence>
<dbReference type="Proteomes" id="UP000030645">
    <property type="component" value="Unassembled WGS sequence"/>
</dbReference>
<gene>
    <name evidence="3" type="ORF">L484_000842</name>
    <name evidence="2" type="ORF">L484_002559</name>
</gene>
<feature type="compositionally biased region" description="Polar residues" evidence="1">
    <location>
        <begin position="72"/>
        <end position="81"/>
    </location>
</feature>
<evidence type="ECO:0000313" key="4">
    <source>
        <dbReference type="Proteomes" id="UP000030645"/>
    </source>
</evidence>
<dbReference type="EMBL" id="KE619973">
    <property type="protein sequence ID" value="EXC36416.1"/>
    <property type="molecule type" value="Genomic_DNA"/>
</dbReference>
<reference evidence="4" key="1">
    <citation type="submission" date="2013-01" db="EMBL/GenBank/DDBJ databases">
        <title>Draft Genome Sequence of a Mulberry Tree, Morus notabilis C.K. Schneid.</title>
        <authorList>
            <person name="He N."/>
            <person name="Zhao S."/>
        </authorList>
    </citation>
    <scope>NUCLEOTIDE SEQUENCE</scope>
</reference>
<name>W9SDK7_9ROSA</name>
<proteinExistence type="predicted"/>
<protein>
    <submittedName>
        <fullName evidence="3">Uncharacterized protein</fullName>
    </submittedName>
</protein>
<organism evidence="3 4">
    <name type="scientific">Morus notabilis</name>
    <dbReference type="NCBI Taxonomy" id="981085"/>
    <lineage>
        <taxon>Eukaryota</taxon>
        <taxon>Viridiplantae</taxon>
        <taxon>Streptophyta</taxon>
        <taxon>Embryophyta</taxon>
        <taxon>Tracheophyta</taxon>
        <taxon>Spermatophyta</taxon>
        <taxon>Magnoliopsida</taxon>
        <taxon>eudicotyledons</taxon>
        <taxon>Gunneridae</taxon>
        <taxon>Pentapetalae</taxon>
        <taxon>rosids</taxon>
        <taxon>fabids</taxon>
        <taxon>Rosales</taxon>
        <taxon>Moraceae</taxon>
        <taxon>Moreae</taxon>
        <taxon>Morus</taxon>
    </lineage>
</organism>